<dbReference type="AlphaFoldDB" id="A0AA97I6F0"/>
<accession>A0AA97I6F0</accession>
<dbReference type="SMART" id="SM00347">
    <property type="entry name" value="HTH_MARR"/>
    <property type="match status" value="1"/>
</dbReference>
<organism evidence="3 4">
    <name type="scientific">Microbacterium betulae</name>
    <dbReference type="NCBI Taxonomy" id="2981139"/>
    <lineage>
        <taxon>Bacteria</taxon>
        <taxon>Bacillati</taxon>
        <taxon>Actinomycetota</taxon>
        <taxon>Actinomycetes</taxon>
        <taxon>Micrococcales</taxon>
        <taxon>Microbacteriaceae</taxon>
        <taxon>Microbacterium</taxon>
    </lineage>
</organism>
<dbReference type="KEGG" id="mbet:N8K70_00985"/>
<evidence type="ECO:0000259" key="2">
    <source>
        <dbReference type="SMART" id="SM00347"/>
    </source>
</evidence>
<dbReference type="SUPFAM" id="SSF46785">
    <property type="entry name" value="Winged helix' DNA-binding domain"/>
    <property type="match status" value="1"/>
</dbReference>
<proteinExistence type="predicted"/>
<dbReference type="GO" id="GO:0003677">
    <property type="term" value="F:DNA binding"/>
    <property type="evidence" value="ECO:0007669"/>
    <property type="project" value="UniProtKB-KW"/>
</dbReference>
<dbReference type="EMBL" id="CP118157">
    <property type="protein sequence ID" value="WOF24781.1"/>
    <property type="molecule type" value="Genomic_DNA"/>
</dbReference>
<dbReference type="InterPro" id="IPR039422">
    <property type="entry name" value="MarR/SlyA-like"/>
</dbReference>
<dbReference type="Gene3D" id="1.10.10.10">
    <property type="entry name" value="Winged helix-like DNA-binding domain superfamily/Winged helix DNA-binding domain"/>
    <property type="match status" value="1"/>
</dbReference>
<dbReference type="Pfam" id="PF12802">
    <property type="entry name" value="MarR_2"/>
    <property type="match status" value="1"/>
</dbReference>
<dbReference type="InterPro" id="IPR000835">
    <property type="entry name" value="HTH_MarR-typ"/>
</dbReference>
<evidence type="ECO:0000313" key="4">
    <source>
        <dbReference type="Proteomes" id="UP001305498"/>
    </source>
</evidence>
<reference evidence="3 4" key="1">
    <citation type="submission" date="2023-02" db="EMBL/GenBank/DDBJ databases">
        <title>Microbacterium betulae sp. nov., isolated from birch wood.</title>
        <authorList>
            <person name="Pasciak M."/>
            <person name="Pawlik K.J."/>
            <person name="Martynowski D."/>
            <person name="Laczmanski L."/>
            <person name="Ciekot J."/>
            <person name="Szponar B."/>
            <person name="Wojcik-Fatla A."/>
            <person name="Mackiewicz B."/>
            <person name="Farian E."/>
            <person name="Cholewa G."/>
            <person name="Cholewa A."/>
            <person name="Dutkiewicz J."/>
        </authorList>
    </citation>
    <scope>NUCLEOTIDE SEQUENCE [LARGE SCALE GENOMIC DNA]</scope>
    <source>
        <strain evidence="3 4">AB</strain>
    </source>
</reference>
<dbReference type="RefSeq" id="WP_317141241.1">
    <property type="nucleotide sequence ID" value="NZ_CP118157.1"/>
</dbReference>
<dbReference type="PANTHER" id="PTHR33164">
    <property type="entry name" value="TRANSCRIPTIONAL REGULATOR, MARR FAMILY"/>
    <property type="match status" value="1"/>
</dbReference>
<dbReference type="InterPro" id="IPR036390">
    <property type="entry name" value="WH_DNA-bd_sf"/>
</dbReference>
<evidence type="ECO:0000313" key="3">
    <source>
        <dbReference type="EMBL" id="WOF24781.1"/>
    </source>
</evidence>
<dbReference type="GO" id="GO:0006950">
    <property type="term" value="P:response to stress"/>
    <property type="evidence" value="ECO:0007669"/>
    <property type="project" value="TreeGrafter"/>
</dbReference>
<dbReference type="Proteomes" id="UP001305498">
    <property type="component" value="Chromosome"/>
</dbReference>
<feature type="region of interest" description="Disordered" evidence="1">
    <location>
        <begin position="138"/>
        <end position="172"/>
    </location>
</feature>
<dbReference type="PANTHER" id="PTHR33164:SF43">
    <property type="entry name" value="HTH-TYPE TRANSCRIPTIONAL REPRESSOR YETL"/>
    <property type="match status" value="1"/>
</dbReference>
<dbReference type="InterPro" id="IPR036388">
    <property type="entry name" value="WH-like_DNA-bd_sf"/>
</dbReference>
<name>A0AA97I6F0_9MICO</name>
<feature type="compositionally biased region" description="Basic and acidic residues" evidence="1">
    <location>
        <begin position="138"/>
        <end position="147"/>
    </location>
</feature>
<feature type="domain" description="HTH marR-type" evidence="2">
    <location>
        <begin position="26"/>
        <end position="140"/>
    </location>
</feature>
<keyword evidence="3" id="KW-0238">DNA-binding</keyword>
<sequence>MSGAGFARLVLGAFDSMVEQVRAELARAGHPDLTVANEFAIQAIDEGASSAADLARALGVTRQAAAKTITSLEGLRYVTRTSDEEDARRKHLVVTDHGHEAVAIGATAFDDVYQRWHCTVGADTAATVEEALRTLTDRKEAAEADARCRHRRPRRADSPRADPAGSADHPDP</sequence>
<evidence type="ECO:0000256" key="1">
    <source>
        <dbReference type="SAM" id="MobiDB-lite"/>
    </source>
</evidence>
<gene>
    <name evidence="3" type="ORF">N8K70_00985</name>
</gene>
<keyword evidence="4" id="KW-1185">Reference proteome</keyword>
<protein>
    <submittedName>
        <fullName evidence="3">Winged helix DNA-binding protein</fullName>
    </submittedName>
</protein>
<dbReference type="GO" id="GO:0003700">
    <property type="term" value="F:DNA-binding transcription factor activity"/>
    <property type="evidence" value="ECO:0007669"/>
    <property type="project" value="InterPro"/>
</dbReference>